<feature type="transmembrane region" description="Helical" evidence="1">
    <location>
        <begin position="69"/>
        <end position="90"/>
    </location>
</feature>
<keyword evidence="3" id="KW-1185">Reference proteome</keyword>
<gene>
    <name evidence="2" type="ORF">SAMN05443507_12071</name>
</gene>
<evidence type="ECO:0000313" key="2">
    <source>
        <dbReference type="EMBL" id="SHK71611.1"/>
    </source>
</evidence>
<dbReference type="RefSeq" id="WP_072874745.1">
    <property type="nucleotide sequence ID" value="NZ_FRAF01000020.1"/>
</dbReference>
<feature type="transmembrane region" description="Helical" evidence="1">
    <location>
        <begin position="41"/>
        <end position="57"/>
    </location>
</feature>
<dbReference type="SUPFAM" id="SSF103473">
    <property type="entry name" value="MFS general substrate transporter"/>
    <property type="match status" value="1"/>
</dbReference>
<keyword evidence="1" id="KW-0472">Membrane</keyword>
<evidence type="ECO:0000256" key="1">
    <source>
        <dbReference type="SAM" id="Phobius"/>
    </source>
</evidence>
<protein>
    <submittedName>
        <fullName evidence="2">Uncharacterized protein</fullName>
    </submittedName>
</protein>
<organism evidence="2 3">
    <name type="scientific">Alicyclobacillus tolerans</name>
    <dbReference type="NCBI Taxonomy" id="90970"/>
    <lineage>
        <taxon>Bacteria</taxon>
        <taxon>Bacillati</taxon>
        <taxon>Bacillota</taxon>
        <taxon>Bacilli</taxon>
        <taxon>Bacillales</taxon>
        <taxon>Alicyclobacillaceae</taxon>
        <taxon>Alicyclobacillus</taxon>
    </lineage>
</organism>
<dbReference type="AlphaFoldDB" id="A0A1M6UR20"/>
<reference evidence="3" key="1">
    <citation type="submission" date="2016-11" db="EMBL/GenBank/DDBJ databases">
        <authorList>
            <person name="Varghese N."/>
            <person name="Submissions S."/>
        </authorList>
    </citation>
    <scope>NUCLEOTIDE SEQUENCE [LARGE SCALE GENOMIC DNA]</scope>
    <source>
        <strain evidence="3">USBA-503</strain>
    </source>
</reference>
<accession>A0A1M6UR20</accession>
<feature type="transmembrane region" description="Helical" evidence="1">
    <location>
        <begin position="16"/>
        <end position="35"/>
    </location>
</feature>
<proteinExistence type="predicted"/>
<name>A0A1M6UR20_9BACL</name>
<keyword evidence="1" id="KW-0812">Transmembrane</keyword>
<dbReference type="Proteomes" id="UP000184016">
    <property type="component" value="Unassembled WGS sequence"/>
</dbReference>
<sequence length="165" mass="19040">MANSWMDGGTWRGFHIRYLAILSVSFAVLQAVAYYTVHYPLMFSSEFAMILMMWLIIPRLTERRLANTFAGVTTTFLLGLILQFTIGLEITEKGGIWYTLGQNLLIFVVALALSYLYLRVSIWSDRKKAELEKRRAEKSSSAQTTVAPVRVHRIKKRRHPGRRKK</sequence>
<feature type="transmembrane region" description="Helical" evidence="1">
    <location>
        <begin position="96"/>
        <end position="118"/>
    </location>
</feature>
<keyword evidence="1" id="KW-1133">Transmembrane helix</keyword>
<dbReference type="InterPro" id="IPR036259">
    <property type="entry name" value="MFS_trans_sf"/>
</dbReference>
<dbReference type="OrthoDB" id="2376682at2"/>
<dbReference type="EMBL" id="FRAF01000020">
    <property type="protein sequence ID" value="SHK71611.1"/>
    <property type="molecule type" value="Genomic_DNA"/>
</dbReference>
<evidence type="ECO:0000313" key="3">
    <source>
        <dbReference type="Proteomes" id="UP000184016"/>
    </source>
</evidence>